<dbReference type="Proteomes" id="UP000199337">
    <property type="component" value="Unassembled WGS sequence"/>
</dbReference>
<organism evidence="2 3">
    <name type="scientific">Desulfotruncus arcticus DSM 17038</name>
    <dbReference type="NCBI Taxonomy" id="1121424"/>
    <lineage>
        <taxon>Bacteria</taxon>
        <taxon>Bacillati</taxon>
        <taxon>Bacillota</taxon>
        <taxon>Clostridia</taxon>
        <taxon>Eubacteriales</taxon>
        <taxon>Desulfallaceae</taxon>
        <taxon>Desulfotruncus</taxon>
    </lineage>
</organism>
<reference evidence="3" key="1">
    <citation type="submission" date="2016-10" db="EMBL/GenBank/DDBJ databases">
        <authorList>
            <person name="Varghese N."/>
            <person name="Submissions S."/>
        </authorList>
    </citation>
    <scope>NUCLEOTIDE SEQUENCE [LARGE SCALE GENOMIC DNA]</scope>
    <source>
        <strain evidence="3">DSM 17038</strain>
    </source>
</reference>
<evidence type="ECO:0000313" key="3">
    <source>
        <dbReference type="Proteomes" id="UP000199337"/>
    </source>
</evidence>
<proteinExistence type="predicted"/>
<protein>
    <submittedName>
        <fullName evidence="2">Metal-dependent hydrolase, endonuclease/exonuclease/phosphatase family</fullName>
    </submittedName>
</protein>
<dbReference type="GO" id="GO:0006506">
    <property type="term" value="P:GPI anchor biosynthetic process"/>
    <property type="evidence" value="ECO:0007669"/>
    <property type="project" value="TreeGrafter"/>
</dbReference>
<keyword evidence="2" id="KW-0540">Nuclease</keyword>
<dbReference type="AlphaFoldDB" id="A0A1I2N9X3"/>
<dbReference type="SUPFAM" id="SSF56219">
    <property type="entry name" value="DNase I-like"/>
    <property type="match status" value="1"/>
</dbReference>
<evidence type="ECO:0000313" key="2">
    <source>
        <dbReference type="EMBL" id="SFF99910.1"/>
    </source>
</evidence>
<sequence>MAISDPRVTTSTMAGGQDRPPLQPFSSLLVSLESIKVNLMIRLSVGFLIYYNPKSWHRIILISVHGGPIMKLSVVSYNIKHGLGIGGKVSLKTIASTIASTGADIAGLQEVDYLRPRSGFMIQSRKLGQMLSMQSVFGPTIKCFGLPRFGNAILSKFPVSGWVNYQLPSKWEKRCLLKVKIKAENKDIAFFCVHLGLNQLERIKQVNKIIEYAWEEPGPLILVGDFNARPDSDEIKKIKTLFRPVDPEGLWPTFPANKPEHKIDYIFYSAHWKLIKPFLINSQASDHLPLGAEFELNY</sequence>
<dbReference type="Pfam" id="PF03372">
    <property type="entry name" value="Exo_endo_phos"/>
    <property type="match status" value="1"/>
</dbReference>
<dbReference type="STRING" id="341036.SAMN05660649_00413"/>
<evidence type="ECO:0000259" key="1">
    <source>
        <dbReference type="Pfam" id="PF03372"/>
    </source>
</evidence>
<gene>
    <name evidence="2" type="ORF">SAMN05660649_00413</name>
</gene>
<dbReference type="InterPro" id="IPR005135">
    <property type="entry name" value="Endo/exonuclease/phosphatase"/>
</dbReference>
<dbReference type="GO" id="GO:0004527">
    <property type="term" value="F:exonuclease activity"/>
    <property type="evidence" value="ECO:0007669"/>
    <property type="project" value="UniProtKB-KW"/>
</dbReference>
<dbReference type="Gene3D" id="3.60.10.10">
    <property type="entry name" value="Endonuclease/exonuclease/phosphatase"/>
    <property type="match status" value="1"/>
</dbReference>
<feature type="domain" description="Endonuclease/exonuclease/phosphatase" evidence="1">
    <location>
        <begin position="76"/>
        <end position="287"/>
    </location>
</feature>
<accession>A0A1I2N9X3</accession>
<dbReference type="PANTHER" id="PTHR14859:SF1">
    <property type="entry name" value="PGAP2-INTERACTING PROTEIN"/>
    <property type="match status" value="1"/>
</dbReference>
<dbReference type="OrthoDB" id="9793162at2"/>
<dbReference type="GO" id="GO:0016020">
    <property type="term" value="C:membrane"/>
    <property type="evidence" value="ECO:0007669"/>
    <property type="project" value="GOC"/>
</dbReference>
<dbReference type="InterPro" id="IPR036691">
    <property type="entry name" value="Endo/exonu/phosph_ase_sf"/>
</dbReference>
<name>A0A1I2N9X3_9FIRM</name>
<keyword evidence="2" id="KW-0269">Exonuclease</keyword>
<dbReference type="InterPro" id="IPR051916">
    <property type="entry name" value="GPI-anchor_lipid_remodeler"/>
</dbReference>
<keyword evidence="2" id="KW-0378">Hydrolase</keyword>
<dbReference type="GO" id="GO:0004519">
    <property type="term" value="F:endonuclease activity"/>
    <property type="evidence" value="ECO:0007669"/>
    <property type="project" value="UniProtKB-KW"/>
</dbReference>
<keyword evidence="3" id="KW-1185">Reference proteome</keyword>
<keyword evidence="2" id="KW-0255">Endonuclease</keyword>
<dbReference type="EMBL" id="FOOX01000001">
    <property type="protein sequence ID" value="SFF99910.1"/>
    <property type="molecule type" value="Genomic_DNA"/>
</dbReference>
<dbReference type="PANTHER" id="PTHR14859">
    <property type="entry name" value="CALCOFLUOR WHITE HYPERSENSITIVE PROTEIN PRECURSOR"/>
    <property type="match status" value="1"/>
</dbReference>